<organism evidence="15 16">
    <name type="scientific">Hufsiella ginkgonis</name>
    <dbReference type="NCBI Taxonomy" id="2695274"/>
    <lineage>
        <taxon>Bacteria</taxon>
        <taxon>Pseudomonadati</taxon>
        <taxon>Bacteroidota</taxon>
        <taxon>Sphingobacteriia</taxon>
        <taxon>Sphingobacteriales</taxon>
        <taxon>Sphingobacteriaceae</taxon>
        <taxon>Hufsiella</taxon>
    </lineage>
</organism>
<gene>
    <name evidence="15" type="ORF">GS398_13165</name>
</gene>
<dbReference type="EMBL" id="WVHS01000003">
    <property type="protein sequence ID" value="MXV16257.1"/>
    <property type="molecule type" value="Genomic_DNA"/>
</dbReference>
<sequence>MKKEKIVIAASLGFAQLALLSTAAHAQERPARELDEVVVTATRSPKKQSEIGKVVKVIDAKQIAASQGRTLVDVLNNVAGLQLSGGHNAPGSNITLFTLGAASGNTLVLIDGIPANNAGGITGEYDISSIAIDQVERIEILKGGNSTLYGSDAVAGVVNIITKQPSKDVHTDLLLTGGTYGTFKQALGVSGTSGKTAVSLNVSNNNSDGFSSAKGDESTFDKDGFNQKALTTHVRQQLTDKLSLQGNVQFNWNKFDLDAGAFADDKDYTAKNSSFFGGLNAAYALPKGTINLIFNQNNVRNQFTNPGTGTSFSRQDNKGRVTYSEAILSQQFIPALGLTAGVNYRRSETDQTYESRSSFGPFNSYLKADDANNNIFSGYASFFLKAAGFNTELGGRYNHHSQYGNNYTYTVNPSYVIADRYKVFVSASSAFKAPSLYHLTSEYKNPNGLEPETTTSYEAGTELELVESKLKLNVAGFIRDTKNLIYFYTDPVTFASAYRNGSKQHDKGLEAEVAVTPTDRFKLEGWFAYVKGEGTDAAGAKTNYLLRRPEKTFGANAGYEFSKLFSAKLIYKYTGSRLDPFGYPVVNTNQHAFTLLDTYLQLKPTAALVVFADIKNIFDEGYTEWQGYTTAGRNFNAGVKYTIK</sequence>
<reference evidence="15 16" key="1">
    <citation type="submission" date="2019-11" db="EMBL/GenBank/DDBJ databases">
        <title>Pedobacter sp. HMF7056 Genome sequencing and assembly.</title>
        <authorList>
            <person name="Kang H."/>
            <person name="Kim H."/>
            <person name="Joh K."/>
        </authorList>
    </citation>
    <scope>NUCLEOTIDE SEQUENCE [LARGE SCALE GENOMIC DNA]</scope>
    <source>
        <strain evidence="15 16">HMF7056</strain>
    </source>
</reference>
<evidence type="ECO:0000256" key="11">
    <source>
        <dbReference type="RuleBase" id="RU003357"/>
    </source>
</evidence>
<evidence type="ECO:0000313" key="16">
    <source>
        <dbReference type="Proteomes" id="UP000451233"/>
    </source>
</evidence>
<evidence type="ECO:0000259" key="14">
    <source>
        <dbReference type="Pfam" id="PF07715"/>
    </source>
</evidence>
<proteinExistence type="inferred from homology"/>
<dbReference type="PANTHER" id="PTHR30069:SF53">
    <property type="entry name" value="COLICIN I RECEPTOR-RELATED"/>
    <property type="match status" value="1"/>
</dbReference>
<name>A0A7K1XZL6_9SPHI</name>
<keyword evidence="6" id="KW-0406">Ion transport</keyword>
<feature type="signal peptide" evidence="12">
    <location>
        <begin position="1"/>
        <end position="26"/>
    </location>
</feature>
<dbReference type="GO" id="GO:0015889">
    <property type="term" value="P:cobalamin transport"/>
    <property type="evidence" value="ECO:0007669"/>
    <property type="project" value="TreeGrafter"/>
</dbReference>
<dbReference type="RefSeq" id="WP_160907265.1">
    <property type="nucleotide sequence ID" value="NZ_WVHS01000003.1"/>
</dbReference>
<dbReference type="Gene3D" id="2.170.130.10">
    <property type="entry name" value="TonB-dependent receptor, plug domain"/>
    <property type="match status" value="1"/>
</dbReference>
<dbReference type="GO" id="GO:0006811">
    <property type="term" value="P:monoatomic ion transport"/>
    <property type="evidence" value="ECO:0007669"/>
    <property type="project" value="UniProtKB-KW"/>
</dbReference>
<dbReference type="Pfam" id="PF00593">
    <property type="entry name" value="TonB_dep_Rec_b-barrel"/>
    <property type="match status" value="1"/>
</dbReference>
<keyword evidence="9 10" id="KW-0998">Cell outer membrane</keyword>
<dbReference type="PANTHER" id="PTHR30069">
    <property type="entry name" value="TONB-DEPENDENT OUTER MEMBRANE RECEPTOR"/>
    <property type="match status" value="1"/>
</dbReference>
<dbReference type="InterPro" id="IPR000531">
    <property type="entry name" value="Beta-barrel_TonB"/>
</dbReference>
<keyword evidence="15" id="KW-0675">Receptor</keyword>
<dbReference type="CDD" id="cd01347">
    <property type="entry name" value="ligand_gated_channel"/>
    <property type="match status" value="1"/>
</dbReference>
<keyword evidence="8 10" id="KW-0472">Membrane</keyword>
<comment type="similarity">
    <text evidence="10 11">Belongs to the TonB-dependent receptor family.</text>
</comment>
<protein>
    <submittedName>
        <fullName evidence="15">TonB-dependent receptor</fullName>
    </submittedName>
</protein>
<dbReference type="Gene3D" id="2.40.170.20">
    <property type="entry name" value="TonB-dependent receptor, beta-barrel domain"/>
    <property type="match status" value="1"/>
</dbReference>
<dbReference type="InterPro" id="IPR036942">
    <property type="entry name" value="Beta-barrel_TonB_sf"/>
</dbReference>
<dbReference type="GO" id="GO:0009279">
    <property type="term" value="C:cell outer membrane"/>
    <property type="evidence" value="ECO:0007669"/>
    <property type="project" value="UniProtKB-SubCell"/>
</dbReference>
<comment type="caution">
    <text evidence="15">The sequence shown here is derived from an EMBL/GenBank/DDBJ whole genome shotgun (WGS) entry which is preliminary data.</text>
</comment>
<feature type="domain" description="TonB-dependent receptor-like beta-barrel" evidence="13">
    <location>
        <begin position="296"/>
        <end position="617"/>
    </location>
</feature>
<keyword evidence="16" id="KW-1185">Reference proteome</keyword>
<evidence type="ECO:0000256" key="9">
    <source>
        <dbReference type="ARBA" id="ARBA00023237"/>
    </source>
</evidence>
<evidence type="ECO:0000256" key="10">
    <source>
        <dbReference type="PROSITE-ProRule" id="PRU01360"/>
    </source>
</evidence>
<feature type="domain" description="TonB-dependent receptor plug" evidence="14">
    <location>
        <begin position="48"/>
        <end position="157"/>
    </location>
</feature>
<evidence type="ECO:0000256" key="8">
    <source>
        <dbReference type="ARBA" id="ARBA00023136"/>
    </source>
</evidence>
<evidence type="ECO:0000259" key="13">
    <source>
        <dbReference type="Pfam" id="PF00593"/>
    </source>
</evidence>
<dbReference type="AlphaFoldDB" id="A0A7K1XZL6"/>
<evidence type="ECO:0000256" key="12">
    <source>
        <dbReference type="SAM" id="SignalP"/>
    </source>
</evidence>
<evidence type="ECO:0000256" key="4">
    <source>
        <dbReference type="ARBA" id="ARBA00022692"/>
    </source>
</evidence>
<keyword evidence="5 12" id="KW-0732">Signal</keyword>
<comment type="subcellular location">
    <subcellularLocation>
        <location evidence="1 10">Cell outer membrane</location>
        <topology evidence="1 10">Multi-pass membrane protein</topology>
    </subcellularLocation>
</comment>
<evidence type="ECO:0000256" key="7">
    <source>
        <dbReference type="ARBA" id="ARBA00023077"/>
    </source>
</evidence>
<keyword evidence="7 11" id="KW-0798">TonB box</keyword>
<evidence type="ECO:0000256" key="2">
    <source>
        <dbReference type="ARBA" id="ARBA00022448"/>
    </source>
</evidence>
<dbReference type="SUPFAM" id="SSF56935">
    <property type="entry name" value="Porins"/>
    <property type="match status" value="1"/>
</dbReference>
<evidence type="ECO:0000256" key="1">
    <source>
        <dbReference type="ARBA" id="ARBA00004571"/>
    </source>
</evidence>
<accession>A0A7K1XZL6</accession>
<evidence type="ECO:0000256" key="6">
    <source>
        <dbReference type="ARBA" id="ARBA00023065"/>
    </source>
</evidence>
<dbReference type="InterPro" id="IPR037066">
    <property type="entry name" value="Plug_dom_sf"/>
</dbReference>
<dbReference type="Pfam" id="PF07715">
    <property type="entry name" value="Plug"/>
    <property type="match status" value="1"/>
</dbReference>
<dbReference type="Proteomes" id="UP000451233">
    <property type="component" value="Unassembled WGS sequence"/>
</dbReference>
<keyword evidence="3 10" id="KW-1134">Transmembrane beta strand</keyword>
<dbReference type="InterPro" id="IPR012910">
    <property type="entry name" value="Plug_dom"/>
</dbReference>
<keyword evidence="4 10" id="KW-0812">Transmembrane</keyword>
<feature type="chain" id="PRO_5029482006" evidence="12">
    <location>
        <begin position="27"/>
        <end position="644"/>
    </location>
</feature>
<dbReference type="InterPro" id="IPR039426">
    <property type="entry name" value="TonB-dep_rcpt-like"/>
</dbReference>
<evidence type="ECO:0000313" key="15">
    <source>
        <dbReference type="EMBL" id="MXV16257.1"/>
    </source>
</evidence>
<keyword evidence="2 10" id="KW-0813">Transport</keyword>
<dbReference type="PROSITE" id="PS52016">
    <property type="entry name" value="TONB_DEPENDENT_REC_3"/>
    <property type="match status" value="1"/>
</dbReference>
<evidence type="ECO:0000256" key="3">
    <source>
        <dbReference type="ARBA" id="ARBA00022452"/>
    </source>
</evidence>
<evidence type="ECO:0000256" key="5">
    <source>
        <dbReference type="ARBA" id="ARBA00022729"/>
    </source>
</evidence>